<organism evidence="3 4">
    <name type="scientific">Streptomyces inusitatus</name>
    <dbReference type="NCBI Taxonomy" id="68221"/>
    <lineage>
        <taxon>Bacteria</taxon>
        <taxon>Bacillati</taxon>
        <taxon>Actinomycetota</taxon>
        <taxon>Actinomycetes</taxon>
        <taxon>Kitasatosporales</taxon>
        <taxon>Streptomycetaceae</taxon>
        <taxon>Streptomyces</taxon>
    </lineage>
</organism>
<dbReference type="PANTHER" id="PTHR35526:SF3">
    <property type="entry name" value="ANTI-SIGMA-F FACTOR RSBW"/>
    <property type="match status" value="1"/>
</dbReference>
<evidence type="ECO:0000313" key="3">
    <source>
        <dbReference type="EMBL" id="GGZ25011.1"/>
    </source>
</evidence>
<evidence type="ECO:0000259" key="2">
    <source>
        <dbReference type="Pfam" id="PF13581"/>
    </source>
</evidence>
<keyword evidence="3" id="KW-0547">Nucleotide-binding</keyword>
<dbReference type="Gene3D" id="3.30.565.10">
    <property type="entry name" value="Histidine kinase-like ATPase, C-terminal domain"/>
    <property type="match status" value="1"/>
</dbReference>
<keyword evidence="1" id="KW-0808">Transferase</keyword>
<dbReference type="CDD" id="cd16936">
    <property type="entry name" value="HATPase_RsbW-like"/>
    <property type="match status" value="1"/>
</dbReference>
<comment type="caution">
    <text evidence="3">The sequence shown here is derived from an EMBL/GenBank/DDBJ whole genome shotgun (WGS) entry which is preliminary data.</text>
</comment>
<keyword evidence="4" id="KW-1185">Reference proteome</keyword>
<dbReference type="RefSeq" id="WP_190122409.1">
    <property type="nucleotide sequence ID" value="NZ_BMWG01000003.1"/>
</dbReference>
<protein>
    <submittedName>
        <fullName evidence="3">ATP-binding protein</fullName>
    </submittedName>
</protein>
<dbReference type="EMBL" id="BMWG01000003">
    <property type="protein sequence ID" value="GGZ25011.1"/>
    <property type="molecule type" value="Genomic_DNA"/>
</dbReference>
<proteinExistence type="predicted"/>
<evidence type="ECO:0000313" key="4">
    <source>
        <dbReference type="Proteomes" id="UP000630936"/>
    </source>
</evidence>
<feature type="domain" description="Histidine kinase/HSP90-like ATPase" evidence="2">
    <location>
        <begin position="46"/>
        <end position="132"/>
    </location>
</feature>
<evidence type="ECO:0000256" key="1">
    <source>
        <dbReference type="ARBA" id="ARBA00022527"/>
    </source>
</evidence>
<reference evidence="3" key="1">
    <citation type="journal article" date="2014" name="Int. J. Syst. Evol. Microbiol.">
        <title>Complete genome sequence of Corynebacterium casei LMG S-19264T (=DSM 44701T), isolated from a smear-ripened cheese.</title>
        <authorList>
            <consortium name="US DOE Joint Genome Institute (JGI-PGF)"/>
            <person name="Walter F."/>
            <person name="Albersmeier A."/>
            <person name="Kalinowski J."/>
            <person name="Ruckert C."/>
        </authorList>
    </citation>
    <scope>NUCLEOTIDE SEQUENCE</scope>
    <source>
        <strain evidence="3">JCM 4988</strain>
    </source>
</reference>
<dbReference type="AlphaFoldDB" id="A0A918PW52"/>
<keyword evidence="1" id="KW-0418">Kinase</keyword>
<accession>A0A918PW52</accession>
<gene>
    <name evidence="3" type="ORF">GCM10010387_18100</name>
</gene>
<dbReference type="Pfam" id="PF13581">
    <property type="entry name" value="HATPase_c_2"/>
    <property type="match status" value="1"/>
</dbReference>
<reference evidence="3" key="2">
    <citation type="submission" date="2020-09" db="EMBL/GenBank/DDBJ databases">
        <authorList>
            <person name="Sun Q."/>
            <person name="Ohkuma M."/>
        </authorList>
    </citation>
    <scope>NUCLEOTIDE SEQUENCE</scope>
    <source>
        <strain evidence="3">JCM 4988</strain>
    </source>
</reference>
<dbReference type="InterPro" id="IPR003594">
    <property type="entry name" value="HATPase_dom"/>
</dbReference>
<dbReference type="SUPFAM" id="SSF55874">
    <property type="entry name" value="ATPase domain of HSP90 chaperone/DNA topoisomerase II/histidine kinase"/>
    <property type="match status" value="1"/>
</dbReference>
<dbReference type="Proteomes" id="UP000630936">
    <property type="component" value="Unassembled WGS sequence"/>
</dbReference>
<dbReference type="PANTHER" id="PTHR35526">
    <property type="entry name" value="ANTI-SIGMA-F FACTOR RSBW-RELATED"/>
    <property type="match status" value="1"/>
</dbReference>
<dbReference type="InterPro" id="IPR036890">
    <property type="entry name" value="HATPase_C_sf"/>
</dbReference>
<keyword evidence="1" id="KW-0723">Serine/threonine-protein kinase</keyword>
<dbReference type="GO" id="GO:0004674">
    <property type="term" value="F:protein serine/threonine kinase activity"/>
    <property type="evidence" value="ECO:0007669"/>
    <property type="project" value="UniProtKB-KW"/>
</dbReference>
<dbReference type="GO" id="GO:0005524">
    <property type="term" value="F:ATP binding"/>
    <property type="evidence" value="ECO:0007669"/>
    <property type="project" value="UniProtKB-KW"/>
</dbReference>
<sequence length="144" mass="15307">MNPQTPTHTVEFTQRFPATRKCAQLARLLAVHALDGWGIAVGTGPSDAAAQIVAELAANAVTHAKVPGREFELRLSRTADTLRIEVSDARAECAPVPRNPGVDAESGRGLFLIEVLASSWGTKERVVGKTVWADIGLAQVLGQN</sequence>
<name>A0A918PW52_9ACTN</name>
<keyword evidence="3" id="KW-0067">ATP-binding</keyword>
<dbReference type="InterPro" id="IPR050267">
    <property type="entry name" value="Anti-sigma-factor_SerPK"/>
</dbReference>